<dbReference type="Pfam" id="PF02452">
    <property type="entry name" value="PemK_toxin"/>
    <property type="match status" value="1"/>
</dbReference>
<evidence type="ECO:0000313" key="3">
    <source>
        <dbReference type="Proteomes" id="UP001064879"/>
    </source>
</evidence>
<feature type="region of interest" description="Disordered" evidence="1">
    <location>
        <begin position="14"/>
        <end position="83"/>
    </location>
</feature>
<organism evidence="2 3">
    <name type="scientific">Brevibacterium spongiae</name>
    <dbReference type="NCBI Taxonomy" id="2909672"/>
    <lineage>
        <taxon>Bacteria</taxon>
        <taxon>Bacillati</taxon>
        <taxon>Actinomycetota</taxon>
        <taxon>Actinomycetes</taxon>
        <taxon>Micrococcales</taxon>
        <taxon>Brevibacteriaceae</taxon>
        <taxon>Brevibacterium</taxon>
    </lineage>
</organism>
<evidence type="ECO:0000256" key="1">
    <source>
        <dbReference type="SAM" id="MobiDB-lite"/>
    </source>
</evidence>
<dbReference type="SUPFAM" id="SSF50118">
    <property type="entry name" value="Cell growth inhibitor/plasmid maintenance toxic component"/>
    <property type="match status" value="1"/>
</dbReference>
<sequence length="212" mass="23154">MNWKTLVNRAARIGVREGLRYLRQSQSKKNSGPEPRGDRPDTGRPDARRPDSGSRGSDARATSASPSQRPGGRSGGAAGAYPGDYTGPLTVSYSPDLDGDADPGEVVWGWVPFEEDHSQGKDRPSLVVGRDGRWVLALMLTSKDHIPGGLGEVREDRHARWMNIGSGDWDSQGRPSEIRLDRVIRLDPDSIRREGAIMPRDVFDRVADSIAG</sequence>
<dbReference type="RefSeq" id="WP_265417231.1">
    <property type="nucleotide sequence ID" value="NZ_CP093443.1"/>
</dbReference>
<gene>
    <name evidence="2" type="ORF">L1F31_10415</name>
</gene>
<feature type="compositionally biased region" description="Basic and acidic residues" evidence="1">
    <location>
        <begin position="35"/>
        <end position="52"/>
    </location>
</feature>
<protein>
    <submittedName>
        <fullName evidence="2">Type II toxin-antitoxin system PemK/MazF family toxin</fullName>
    </submittedName>
</protein>
<reference evidence="2" key="1">
    <citation type="submission" date="2022-03" db="EMBL/GenBank/DDBJ databases">
        <title>Brevibacterium spongiae sp. nov., isolated from marine sponge.</title>
        <authorList>
            <person name="Li Z."/>
            <person name="Zhang M."/>
        </authorList>
    </citation>
    <scope>NUCLEOTIDE SEQUENCE</scope>
    <source>
        <strain evidence="2">WHS-Z9</strain>
    </source>
</reference>
<proteinExistence type="predicted"/>
<keyword evidence="3" id="KW-1185">Reference proteome</keyword>
<evidence type="ECO:0000313" key="2">
    <source>
        <dbReference type="EMBL" id="UVI34550.1"/>
    </source>
</evidence>
<dbReference type="InterPro" id="IPR003477">
    <property type="entry name" value="PemK-like"/>
</dbReference>
<name>A0ABY5SK69_9MICO</name>
<dbReference type="Proteomes" id="UP001064879">
    <property type="component" value="Chromosome"/>
</dbReference>
<accession>A0ABY5SK69</accession>
<dbReference type="EMBL" id="CP093443">
    <property type="protein sequence ID" value="UVI34550.1"/>
    <property type="molecule type" value="Genomic_DNA"/>
</dbReference>